<dbReference type="Proteomes" id="UP001595999">
    <property type="component" value="Unassembled WGS sequence"/>
</dbReference>
<gene>
    <name evidence="2" type="ORF">ACFO0R_02070</name>
</gene>
<dbReference type="Pfam" id="PF14559">
    <property type="entry name" value="TPR_19"/>
    <property type="match status" value="1"/>
</dbReference>
<feature type="repeat" description="TPR" evidence="1">
    <location>
        <begin position="173"/>
        <end position="206"/>
    </location>
</feature>
<dbReference type="SMART" id="SM00028">
    <property type="entry name" value="TPR"/>
    <property type="match status" value="8"/>
</dbReference>
<comment type="caution">
    <text evidence="2">The sequence shown here is derived from an EMBL/GenBank/DDBJ whole genome shotgun (WGS) entry which is preliminary data.</text>
</comment>
<dbReference type="EMBL" id="JBHSEK010000001">
    <property type="protein sequence ID" value="MFC4488394.1"/>
    <property type="molecule type" value="Genomic_DNA"/>
</dbReference>
<protein>
    <submittedName>
        <fullName evidence="2">Tetratricopeptide repeat protein</fullName>
    </submittedName>
</protein>
<dbReference type="Pfam" id="PF13424">
    <property type="entry name" value="TPR_12"/>
    <property type="match status" value="2"/>
</dbReference>
<dbReference type="Pfam" id="PF13432">
    <property type="entry name" value="TPR_16"/>
    <property type="match status" value="2"/>
</dbReference>
<dbReference type="SUPFAM" id="SSF53756">
    <property type="entry name" value="UDP-Glycosyltransferase/glycogen phosphorylase"/>
    <property type="match status" value="1"/>
</dbReference>
<evidence type="ECO:0000256" key="1">
    <source>
        <dbReference type="PROSITE-ProRule" id="PRU00339"/>
    </source>
</evidence>
<evidence type="ECO:0000313" key="2">
    <source>
        <dbReference type="EMBL" id="MFC4488394.1"/>
    </source>
</evidence>
<name>A0ABV8ZP14_9NEIS</name>
<feature type="repeat" description="TPR" evidence="1">
    <location>
        <begin position="72"/>
        <end position="105"/>
    </location>
</feature>
<dbReference type="InterPro" id="IPR019734">
    <property type="entry name" value="TPR_rpt"/>
</dbReference>
<feature type="repeat" description="TPR" evidence="1">
    <location>
        <begin position="38"/>
        <end position="71"/>
    </location>
</feature>
<dbReference type="SUPFAM" id="SSF48452">
    <property type="entry name" value="TPR-like"/>
    <property type="match status" value="2"/>
</dbReference>
<dbReference type="Gene3D" id="1.25.40.10">
    <property type="entry name" value="Tetratricopeptide repeat domain"/>
    <property type="match status" value="5"/>
</dbReference>
<dbReference type="InterPro" id="IPR011990">
    <property type="entry name" value="TPR-like_helical_dom_sf"/>
</dbReference>
<organism evidence="2 3">
    <name type="scientific">Chromobacterium aquaticum</name>
    <dbReference type="NCBI Taxonomy" id="467180"/>
    <lineage>
        <taxon>Bacteria</taxon>
        <taxon>Pseudomonadati</taxon>
        <taxon>Pseudomonadota</taxon>
        <taxon>Betaproteobacteria</taxon>
        <taxon>Neisseriales</taxon>
        <taxon>Chromobacteriaceae</taxon>
        <taxon>Chromobacterium</taxon>
    </lineage>
</organism>
<dbReference type="PANTHER" id="PTHR44809">
    <property type="match status" value="1"/>
</dbReference>
<feature type="repeat" description="TPR" evidence="1">
    <location>
        <begin position="106"/>
        <end position="139"/>
    </location>
</feature>
<proteinExistence type="predicted"/>
<dbReference type="PANTHER" id="PTHR44809:SF1">
    <property type="entry name" value="PROTEIN O-MANNOSYL-TRANSFERASE TMTC1"/>
    <property type="match status" value="1"/>
</dbReference>
<accession>A0ABV8ZP14</accession>
<reference evidence="3" key="1">
    <citation type="journal article" date="2019" name="Int. J. Syst. Evol. Microbiol.">
        <title>The Global Catalogue of Microorganisms (GCM) 10K type strain sequencing project: providing services to taxonomists for standard genome sequencing and annotation.</title>
        <authorList>
            <consortium name="The Broad Institute Genomics Platform"/>
            <consortium name="The Broad Institute Genome Sequencing Center for Infectious Disease"/>
            <person name="Wu L."/>
            <person name="Ma J."/>
        </authorList>
    </citation>
    <scope>NUCLEOTIDE SEQUENCE [LARGE SCALE GENOMIC DNA]</scope>
    <source>
        <strain evidence="3">CGMCC 4.7608</strain>
    </source>
</reference>
<keyword evidence="1" id="KW-0802">TPR repeat</keyword>
<dbReference type="RefSeq" id="WP_231463353.1">
    <property type="nucleotide sequence ID" value="NZ_JAJOHW010000098.1"/>
</dbReference>
<sequence length="619" mass="68162">MTDLTPDALRAGALLAAGDVSGALLAAQSGLQAQPDNAELWNLLGVCAARLEQLALAEQCWRQALHCDPRTPDANYNLGRCLMSQGQAAQAEAHYRAELEQRPEHAACHGNLGVLLEEAERLDEAEAQYRQALRLRPQSAAHSFNLGRLLYQRQPEQAEVWLRRALALAPDDVDTLNLLGQRLAERGEYAEAETLLRRALAQDADHVGVLSNLGLLLQLQRRWAEAEACLGAAAERAPRQAQVLGNLALCLWRQGRSAEAEPLARRELSLAPADADAHQHLALILAQQGGWEEAEVTLRAGLDAQPLHAGLRRNLGYLLLTQGRWDEGWPLHEARLETMPLPTPPSPCWHGEEVAGRSLLLCLEQGYGDALQMARYLPELLRRGPGRLIVACRPVLLPLLHEQGWPVEWLPLADLAGPWPEHDCHVFSMSLPGLLQPEPAPEPAYLRAEAASRAVWHARLPSSGRKLGLVWRGRPEHEFDHCRSLPDLEMLLPLLALPGVQWLALQPELNEAERDWLRARGVPALGDELADFSASAALLAELDGLVTVDTAFGHLAGALGLPCALLLSARHTDWRWGLGSETTPWYPRHRLFRQREPGDWTETLARLANSLPGCLDLSG</sequence>
<dbReference type="Gene3D" id="3.40.50.2000">
    <property type="entry name" value="Glycogen Phosphorylase B"/>
    <property type="match status" value="1"/>
</dbReference>
<dbReference type="PROSITE" id="PS50005">
    <property type="entry name" value="TPR"/>
    <property type="match status" value="4"/>
</dbReference>
<keyword evidence="3" id="KW-1185">Reference proteome</keyword>
<evidence type="ECO:0000313" key="3">
    <source>
        <dbReference type="Proteomes" id="UP001595999"/>
    </source>
</evidence>
<dbReference type="InterPro" id="IPR052943">
    <property type="entry name" value="TMTC_O-mannosyl-trnsfr"/>
</dbReference>